<proteinExistence type="predicted"/>
<reference evidence="2" key="1">
    <citation type="journal article" date="2020" name="mSystems">
        <title>Genome- and Community-Level Interaction Insights into Carbon Utilization and Element Cycling Functions of Hydrothermarchaeota in Hydrothermal Sediment.</title>
        <authorList>
            <person name="Zhou Z."/>
            <person name="Liu Y."/>
            <person name="Xu W."/>
            <person name="Pan J."/>
            <person name="Luo Z.H."/>
            <person name="Li M."/>
        </authorList>
    </citation>
    <scope>NUCLEOTIDE SEQUENCE [LARGE SCALE GENOMIC DNA]</scope>
    <source>
        <strain evidence="2">HyVt-76</strain>
    </source>
</reference>
<dbReference type="EMBL" id="DRTD01000132">
    <property type="protein sequence ID" value="HHE54483.1"/>
    <property type="molecule type" value="Genomic_DNA"/>
</dbReference>
<dbReference type="AlphaFoldDB" id="A0A7V5H4T8"/>
<accession>A0A7V5H4T8</accession>
<gene>
    <name evidence="2" type="ORF">ENL21_01785</name>
</gene>
<name>A0A7V5H4T8_CALAY</name>
<dbReference type="GO" id="GO:0016829">
    <property type="term" value="F:lyase activity"/>
    <property type="evidence" value="ECO:0007669"/>
    <property type="project" value="UniProtKB-KW"/>
</dbReference>
<dbReference type="Gene3D" id="2.70.98.70">
    <property type="match status" value="1"/>
</dbReference>
<organism evidence="2">
    <name type="scientific">Caldithrix abyssi</name>
    <dbReference type="NCBI Taxonomy" id="187145"/>
    <lineage>
        <taxon>Bacteria</taxon>
        <taxon>Pseudomonadati</taxon>
        <taxon>Calditrichota</taxon>
        <taxon>Calditrichia</taxon>
        <taxon>Calditrichales</taxon>
        <taxon>Calditrichaceae</taxon>
        <taxon>Caldithrix</taxon>
    </lineage>
</organism>
<protein>
    <submittedName>
        <fullName evidence="2">Chondroitin lyase</fullName>
    </submittedName>
</protein>
<feature type="non-terminal residue" evidence="2">
    <location>
        <position position="1"/>
    </location>
</feature>
<sequence>NNTYAKQTVAHNTVVVDQVSQNRANRKEADKVFAKRHFFDASNPQIQVMSAISDDHYPGVHMQRTMFLIDDPQIEYPFVVDLYRLRSKVKHTYDYVLHFDGQFVTSNWKLTAHDSVQFPMGVDFGYQHLWNQAEAQGNDPFQFTWVSGQRYYSFSTASQPDAKVYFVRIGAHDPNFNLMAEPGMILRVQRDDCLFASVIEPHGYFNEAQEKSFNARPAFKEVKVIGHNDEGAVIEVSRKDGLRWQIMVTNGPASETQEHKLTFDNQTFRWKGNYKVVKLTK</sequence>
<comment type="caution">
    <text evidence="2">The sequence shown here is derived from an EMBL/GenBank/DDBJ whole genome shotgun (WGS) entry which is preliminary data.</text>
</comment>
<evidence type="ECO:0000313" key="2">
    <source>
        <dbReference type="EMBL" id="HHE54483.1"/>
    </source>
</evidence>
<dbReference type="InterPro" id="IPR012480">
    <property type="entry name" value="Hepar_II_III_C"/>
</dbReference>
<dbReference type="Proteomes" id="UP000886111">
    <property type="component" value="Unassembled WGS sequence"/>
</dbReference>
<feature type="domain" description="Heparinase II/III-like C-terminal" evidence="1">
    <location>
        <begin position="2"/>
        <end position="123"/>
    </location>
</feature>
<evidence type="ECO:0000259" key="1">
    <source>
        <dbReference type="Pfam" id="PF07940"/>
    </source>
</evidence>
<keyword evidence="2" id="KW-0456">Lyase</keyword>
<dbReference type="Pfam" id="PF07940">
    <property type="entry name" value="Hepar_II_III_C"/>
    <property type="match status" value="1"/>
</dbReference>